<evidence type="ECO:0000256" key="6">
    <source>
        <dbReference type="ARBA" id="ARBA00022989"/>
    </source>
</evidence>
<keyword evidence="5 14" id="KW-0479">Metal-binding</keyword>
<proteinExistence type="inferred from homology"/>
<keyword evidence="7 14" id="KW-0915">Sodium</keyword>
<dbReference type="EMBL" id="JAOUSE010000076">
    <property type="protein sequence ID" value="MCU9595781.1"/>
    <property type="molecule type" value="Genomic_DNA"/>
</dbReference>
<keyword evidence="10 14" id="KW-0407">Ion channel</keyword>
<organism evidence="15 16">
    <name type="scientific">Pallidibacillus thermolactis</name>
    <dbReference type="NCBI Taxonomy" id="251051"/>
    <lineage>
        <taxon>Bacteria</taxon>
        <taxon>Bacillati</taxon>
        <taxon>Bacillota</taxon>
        <taxon>Bacilli</taxon>
        <taxon>Bacillales</taxon>
        <taxon>Bacillaceae</taxon>
        <taxon>Pallidibacillus</taxon>
    </lineage>
</organism>
<evidence type="ECO:0000256" key="2">
    <source>
        <dbReference type="ARBA" id="ARBA00022448"/>
    </source>
</evidence>
<comment type="similarity">
    <text evidence="11 14">Belongs to the fluoride channel Fluc/FEX (TC 1.A.43) family.</text>
</comment>
<reference evidence="15 16" key="1">
    <citation type="submission" date="2022-10" db="EMBL/GenBank/DDBJ databases">
        <title>Description of Fervidibacillus gen. nov. in the family Fervidibacillaceae fam. nov. with two species, Fervidibacillus albus sp. nov., and Fervidibacillus halotolerans sp. nov., isolated from tidal flat sediments.</title>
        <authorList>
            <person name="Kwon K.K."/>
            <person name="Yang S.-H."/>
        </authorList>
    </citation>
    <scope>NUCLEOTIDE SEQUENCE [LARGE SCALE GENOMIC DNA]</scope>
    <source>
        <strain evidence="15 16">DSM 23332</strain>
    </source>
</reference>
<feature type="transmembrane region" description="Helical" evidence="14">
    <location>
        <begin position="35"/>
        <end position="55"/>
    </location>
</feature>
<comment type="subcellular location">
    <subcellularLocation>
        <location evidence="1 14">Cell membrane</location>
        <topology evidence="1 14">Multi-pass membrane protein</topology>
    </subcellularLocation>
</comment>
<feature type="binding site" evidence="14">
    <location>
        <position position="71"/>
    </location>
    <ligand>
        <name>Na(+)</name>
        <dbReference type="ChEBI" id="CHEBI:29101"/>
        <note>structural</note>
    </ligand>
</feature>
<keyword evidence="8 14" id="KW-0406">Ion transport</keyword>
<feature type="transmembrane region" description="Helical" evidence="14">
    <location>
        <begin position="61"/>
        <end position="83"/>
    </location>
</feature>
<evidence type="ECO:0000256" key="10">
    <source>
        <dbReference type="ARBA" id="ARBA00023303"/>
    </source>
</evidence>
<evidence type="ECO:0000256" key="14">
    <source>
        <dbReference type="HAMAP-Rule" id="MF_00454"/>
    </source>
</evidence>
<dbReference type="Proteomes" id="UP001208656">
    <property type="component" value="Unassembled WGS sequence"/>
</dbReference>
<dbReference type="Pfam" id="PF02537">
    <property type="entry name" value="CRCB"/>
    <property type="match status" value="1"/>
</dbReference>
<comment type="catalytic activity">
    <reaction evidence="12">
        <text>fluoride(in) = fluoride(out)</text>
        <dbReference type="Rhea" id="RHEA:76159"/>
        <dbReference type="ChEBI" id="CHEBI:17051"/>
    </reaction>
    <physiologicalReaction direction="left-to-right" evidence="12">
        <dbReference type="Rhea" id="RHEA:76160"/>
    </physiologicalReaction>
</comment>
<protein>
    <recommendedName>
        <fullName evidence="14">Fluoride-specific ion channel FluC</fullName>
    </recommendedName>
</protein>
<dbReference type="InterPro" id="IPR003691">
    <property type="entry name" value="FluC"/>
</dbReference>
<gene>
    <name evidence="14 15" type="primary">crcB</name>
    <name evidence="14" type="synonym">fluC</name>
    <name evidence="15" type="ORF">OEV82_15250</name>
</gene>
<feature type="transmembrane region" description="Helical" evidence="14">
    <location>
        <begin position="95"/>
        <end position="121"/>
    </location>
</feature>
<sequence>MMGVQILLIGIGGFLGAIARFLISQIKYHKRPNFPIGTFTVNVTGAFLLGIITSIKADMLITLLIGTGFLGAFTTFSTMKLEMLQLYFKNNKRHFLFYILLTYGGGLVLAYLGFLIGTIYLV</sequence>
<dbReference type="PANTHER" id="PTHR28259:SF16">
    <property type="entry name" value="FLUORIDE-SPECIFIC ION CHANNEL FLUC 2"/>
    <property type="match status" value="1"/>
</dbReference>
<dbReference type="NCBIfam" id="TIGR00494">
    <property type="entry name" value="crcB"/>
    <property type="match status" value="1"/>
</dbReference>
<evidence type="ECO:0000256" key="1">
    <source>
        <dbReference type="ARBA" id="ARBA00004651"/>
    </source>
</evidence>
<keyword evidence="4 14" id="KW-0812">Transmembrane</keyword>
<dbReference type="PANTHER" id="PTHR28259">
    <property type="entry name" value="FLUORIDE EXPORT PROTEIN 1-RELATED"/>
    <property type="match status" value="1"/>
</dbReference>
<accession>A0ABT2WJY7</accession>
<evidence type="ECO:0000256" key="12">
    <source>
        <dbReference type="ARBA" id="ARBA00035585"/>
    </source>
</evidence>
<keyword evidence="2 14" id="KW-0813">Transport</keyword>
<keyword evidence="3 14" id="KW-1003">Cell membrane</keyword>
<evidence type="ECO:0000256" key="13">
    <source>
        <dbReference type="ARBA" id="ARBA00049940"/>
    </source>
</evidence>
<name>A0ABT2WJY7_9BACI</name>
<comment type="caution">
    <text evidence="15">The sequence shown here is derived from an EMBL/GenBank/DDBJ whole genome shotgun (WGS) entry which is preliminary data.</text>
</comment>
<evidence type="ECO:0000256" key="9">
    <source>
        <dbReference type="ARBA" id="ARBA00023136"/>
    </source>
</evidence>
<comment type="activity regulation">
    <text evidence="14">Na(+) is not transported, but it plays an essential structural role and its presence is essential for fluoride channel function.</text>
</comment>
<evidence type="ECO:0000256" key="11">
    <source>
        <dbReference type="ARBA" id="ARBA00035120"/>
    </source>
</evidence>
<keyword evidence="9 14" id="KW-0472">Membrane</keyword>
<keyword evidence="6 14" id="KW-1133">Transmembrane helix</keyword>
<evidence type="ECO:0000313" key="15">
    <source>
        <dbReference type="EMBL" id="MCU9595781.1"/>
    </source>
</evidence>
<evidence type="ECO:0000313" key="16">
    <source>
        <dbReference type="Proteomes" id="UP001208656"/>
    </source>
</evidence>
<dbReference type="RefSeq" id="WP_263062356.1">
    <property type="nucleotide sequence ID" value="NZ_JAOUSE010000076.1"/>
</dbReference>
<comment type="function">
    <text evidence="13 14">Fluoride-specific ion channel. Important for reducing fluoride concentration in the cell, thus reducing its toxicity.</text>
</comment>
<evidence type="ECO:0000256" key="7">
    <source>
        <dbReference type="ARBA" id="ARBA00023053"/>
    </source>
</evidence>
<evidence type="ECO:0000256" key="3">
    <source>
        <dbReference type="ARBA" id="ARBA00022475"/>
    </source>
</evidence>
<dbReference type="HAMAP" id="MF_00454">
    <property type="entry name" value="FluC"/>
    <property type="match status" value="1"/>
</dbReference>
<feature type="binding site" evidence="14">
    <location>
        <position position="74"/>
    </location>
    <ligand>
        <name>Na(+)</name>
        <dbReference type="ChEBI" id="CHEBI:29101"/>
        <note>structural</note>
    </ligand>
</feature>
<evidence type="ECO:0000256" key="4">
    <source>
        <dbReference type="ARBA" id="ARBA00022692"/>
    </source>
</evidence>
<evidence type="ECO:0000256" key="5">
    <source>
        <dbReference type="ARBA" id="ARBA00022723"/>
    </source>
</evidence>
<keyword evidence="16" id="KW-1185">Reference proteome</keyword>
<evidence type="ECO:0000256" key="8">
    <source>
        <dbReference type="ARBA" id="ARBA00023065"/>
    </source>
</evidence>
<feature type="transmembrane region" description="Helical" evidence="14">
    <location>
        <begin position="6"/>
        <end position="23"/>
    </location>
</feature>